<dbReference type="STRING" id="1763534.GCA_001831475_02445"/>
<evidence type="ECO:0008006" key="3">
    <source>
        <dbReference type="Google" id="ProtNLM"/>
    </source>
</evidence>
<gene>
    <name evidence="1" type="ORF">LPBF_12545</name>
</gene>
<dbReference type="RefSeq" id="WP_066337169.1">
    <property type="nucleotide sequence ID" value="NZ_CP017688.1"/>
</dbReference>
<name>A0A1B9DH68_9FLAO</name>
<dbReference type="OrthoDB" id="799291at2"/>
<dbReference type="InterPro" id="IPR032675">
    <property type="entry name" value="LRR_dom_sf"/>
</dbReference>
<sequence length="241" mass="27757">MKYKFLIIIIALISLNVNAQKIKFKDKNLKSALIELGYDFNKNNEIEISEIDTVTKIKVNKQNIKSLYDLKFFKSLKILNVMTNDISDLKVFYGNTTIEELYVGENKLGEKLVIKEMPNLQGLYAFRNGLKELEFIGKYDKLKSLYIQGNPVENLNLQNLPNLENLQLFECDDLKTINFFIGTKLKQFFLLDTKVVNVLKKESTTTVYLEKNSDPKNSPKIDSIKTAPVIKITKDMIIKAN</sequence>
<keyword evidence="2" id="KW-1185">Reference proteome</keyword>
<dbReference type="AlphaFoldDB" id="A0A1B9DH68"/>
<organism evidence="1 2">
    <name type="scientific">Flavobacterium crassostreae</name>
    <dbReference type="NCBI Taxonomy" id="1763534"/>
    <lineage>
        <taxon>Bacteria</taxon>
        <taxon>Pseudomonadati</taxon>
        <taxon>Bacteroidota</taxon>
        <taxon>Flavobacteriia</taxon>
        <taxon>Flavobacteriales</taxon>
        <taxon>Flavobacteriaceae</taxon>
        <taxon>Flavobacterium</taxon>
    </lineage>
</organism>
<dbReference type="Proteomes" id="UP000093510">
    <property type="component" value="Unassembled WGS sequence"/>
</dbReference>
<evidence type="ECO:0000313" key="1">
    <source>
        <dbReference type="EMBL" id="OCB69010.1"/>
    </source>
</evidence>
<dbReference type="InterPro" id="IPR018247">
    <property type="entry name" value="EF_Hand_1_Ca_BS"/>
</dbReference>
<dbReference type="Gene3D" id="3.80.10.10">
    <property type="entry name" value="Ribonuclease Inhibitor"/>
    <property type="match status" value="1"/>
</dbReference>
<reference evidence="1 2" key="1">
    <citation type="submission" date="2016-03" db="EMBL/GenBank/DDBJ databases">
        <authorList>
            <person name="Ploux O."/>
        </authorList>
    </citation>
    <scope>NUCLEOTIDE SEQUENCE [LARGE SCALE GENOMIC DNA]</scope>
    <source>
        <strain evidence="1 2">LPB0076</strain>
    </source>
</reference>
<proteinExistence type="predicted"/>
<dbReference type="SUPFAM" id="SSF52058">
    <property type="entry name" value="L domain-like"/>
    <property type="match status" value="1"/>
</dbReference>
<comment type="caution">
    <text evidence="1">The sequence shown here is derived from an EMBL/GenBank/DDBJ whole genome shotgun (WGS) entry which is preliminary data.</text>
</comment>
<dbReference type="EMBL" id="LVEP01000068">
    <property type="protein sequence ID" value="OCB69010.1"/>
    <property type="molecule type" value="Genomic_DNA"/>
</dbReference>
<protein>
    <recommendedName>
        <fullName evidence="3">Internalin</fullName>
    </recommendedName>
</protein>
<accession>A0A1B9DH68</accession>
<evidence type="ECO:0000313" key="2">
    <source>
        <dbReference type="Proteomes" id="UP000093510"/>
    </source>
</evidence>
<dbReference type="PROSITE" id="PS00018">
    <property type="entry name" value="EF_HAND_1"/>
    <property type="match status" value="1"/>
</dbReference>